<keyword evidence="6" id="KW-0418">Kinase</keyword>
<dbReference type="CDD" id="cd00082">
    <property type="entry name" value="HisKA"/>
    <property type="match status" value="1"/>
</dbReference>
<keyword evidence="5" id="KW-0547">Nucleotide-binding</keyword>
<dbReference type="PANTHER" id="PTHR43065">
    <property type="entry name" value="SENSOR HISTIDINE KINASE"/>
    <property type="match status" value="1"/>
</dbReference>
<evidence type="ECO:0000256" key="7">
    <source>
        <dbReference type="ARBA" id="ARBA00022840"/>
    </source>
</evidence>
<dbReference type="Pfam" id="PF00512">
    <property type="entry name" value="HisKA"/>
    <property type="match status" value="1"/>
</dbReference>
<dbReference type="InterPro" id="IPR003661">
    <property type="entry name" value="HisK_dim/P_dom"/>
</dbReference>
<evidence type="ECO:0000256" key="8">
    <source>
        <dbReference type="ARBA" id="ARBA00023012"/>
    </source>
</evidence>
<dbReference type="SMART" id="SM00387">
    <property type="entry name" value="HATPase_c"/>
    <property type="match status" value="1"/>
</dbReference>
<dbReference type="SUPFAM" id="SSF55874">
    <property type="entry name" value="ATPase domain of HSP90 chaperone/DNA topoisomerase II/histidine kinase"/>
    <property type="match status" value="1"/>
</dbReference>
<keyword evidence="7" id="KW-0067">ATP-binding</keyword>
<comment type="caution">
    <text evidence="10">The sequence shown here is derived from an EMBL/GenBank/DDBJ whole genome shotgun (WGS) entry which is preliminary data.</text>
</comment>
<dbReference type="Gene3D" id="1.10.287.130">
    <property type="match status" value="1"/>
</dbReference>
<evidence type="ECO:0000256" key="6">
    <source>
        <dbReference type="ARBA" id="ARBA00022777"/>
    </source>
</evidence>
<feature type="domain" description="Histidine kinase" evidence="9">
    <location>
        <begin position="187"/>
        <end position="393"/>
    </location>
</feature>
<dbReference type="InterPro" id="IPR036097">
    <property type="entry name" value="HisK_dim/P_sf"/>
</dbReference>
<dbReference type="OrthoDB" id="239518at2"/>
<dbReference type="InterPro" id="IPR005467">
    <property type="entry name" value="His_kinase_dom"/>
</dbReference>
<evidence type="ECO:0000256" key="3">
    <source>
        <dbReference type="ARBA" id="ARBA00022553"/>
    </source>
</evidence>
<sequence>MPRSPEATEAIGSLLVHLGRGSAINDSLRSRVARAIQSDPPLLIFAALGWTDEQADPADLADWLIDHAMSRFANGDAFLGPPTISDATRSTWQKLYAHFRVLPLDRWMDDAALWLEAGGPKVSQTWQHQWPRIVATTNGKMPTEATVSDDMLGQLARAMEHARTLDGSFDRVLLRSKLGAMKQLAYGLSHEINNPLANISTRAQQLQRGETNPSRVATLQRIVDQVYRAHEMISDLMFFANPPAAIRSRCDLNPILHQVAESFRDEANRQSIRLEVATPDDATEVVVDEKMMTEAITALVRNAVDAVGCQGTIVLSLVRESGRIMIHVADSGPGLSESARLHAFDPFFSGREAGRGLGMGLCRAYRIARLHLGDVILAGGPIGCVTTITLNDH</sequence>
<dbReference type="SUPFAM" id="SSF47384">
    <property type="entry name" value="Homodimeric domain of signal transducing histidine kinase"/>
    <property type="match status" value="1"/>
</dbReference>
<protein>
    <recommendedName>
        <fullName evidence="2">histidine kinase</fullName>
        <ecNumber evidence="2">2.7.13.3</ecNumber>
    </recommendedName>
</protein>
<dbReference type="Proteomes" id="UP000318288">
    <property type="component" value="Unassembled WGS sequence"/>
</dbReference>
<dbReference type="AlphaFoldDB" id="A0A5C6FFT2"/>
<keyword evidence="4 10" id="KW-0808">Transferase</keyword>
<evidence type="ECO:0000256" key="1">
    <source>
        <dbReference type="ARBA" id="ARBA00000085"/>
    </source>
</evidence>
<dbReference type="InterPro" id="IPR036890">
    <property type="entry name" value="HATPase_C_sf"/>
</dbReference>
<dbReference type="PROSITE" id="PS50109">
    <property type="entry name" value="HIS_KIN"/>
    <property type="match status" value="1"/>
</dbReference>
<accession>A0A5C6FFT2</accession>
<dbReference type="SMART" id="SM00388">
    <property type="entry name" value="HisKA"/>
    <property type="match status" value="1"/>
</dbReference>
<evidence type="ECO:0000259" key="9">
    <source>
        <dbReference type="PROSITE" id="PS50109"/>
    </source>
</evidence>
<keyword evidence="8" id="KW-0902">Two-component regulatory system</keyword>
<evidence type="ECO:0000256" key="4">
    <source>
        <dbReference type="ARBA" id="ARBA00022679"/>
    </source>
</evidence>
<dbReference type="EMBL" id="SJPW01000002">
    <property type="protein sequence ID" value="TWU59400.1"/>
    <property type="molecule type" value="Genomic_DNA"/>
</dbReference>
<dbReference type="InterPro" id="IPR004358">
    <property type="entry name" value="Sig_transdc_His_kin-like_C"/>
</dbReference>
<evidence type="ECO:0000256" key="5">
    <source>
        <dbReference type="ARBA" id="ARBA00022741"/>
    </source>
</evidence>
<dbReference type="RefSeq" id="WP_146456980.1">
    <property type="nucleotide sequence ID" value="NZ_SJPW01000002.1"/>
</dbReference>
<dbReference type="PRINTS" id="PR00344">
    <property type="entry name" value="BCTRLSENSOR"/>
</dbReference>
<dbReference type="InterPro" id="IPR003594">
    <property type="entry name" value="HATPase_dom"/>
</dbReference>
<keyword evidence="3" id="KW-0597">Phosphoprotein</keyword>
<gene>
    <name evidence="10" type="primary">zraS_5</name>
    <name evidence="10" type="ORF">Poly51_21880</name>
</gene>
<evidence type="ECO:0000313" key="11">
    <source>
        <dbReference type="Proteomes" id="UP000318288"/>
    </source>
</evidence>
<evidence type="ECO:0000256" key="2">
    <source>
        <dbReference type="ARBA" id="ARBA00012438"/>
    </source>
</evidence>
<proteinExistence type="predicted"/>
<keyword evidence="11" id="KW-1185">Reference proteome</keyword>
<reference evidence="10 11" key="1">
    <citation type="submission" date="2019-02" db="EMBL/GenBank/DDBJ databases">
        <title>Deep-cultivation of Planctomycetes and their phenomic and genomic characterization uncovers novel biology.</title>
        <authorList>
            <person name="Wiegand S."/>
            <person name="Jogler M."/>
            <person name="Boedeker C."/>
            <person name="Pinto D."/>
            <person name="Vollmers J."/>
            <person name="Rivas-Marin E."/>
            <person name="Kohn T."/>
            <person name="Peeters S.H."/>
            <person name="Heuer A."/>
            <person name="Rast P."/>
            <person name="Oberbeckmann S."/>
            <person name="Bunk B."/>
            <person name="Jeske O."/>
            <person name="Meyerdierks A."/>
            <person name="Storesund J.E."/>
            <person name="Kallscheuer N."/>
            <person name="Luecker S."/>
            <person name="Lage O.M."/>
            <person name="Pohl T."/>
            <person name="Merkel B.J."/>
            <person name="Hornburger P."/>
            <person name="Mueller R.-W."/>
            <person name="Bruemmer F."/>
            <person name="Labrenz M."/>
            <person name="Spormann A.M."/>
            <person name="Op Den Camp H."/>
            <person name="Overmann J."/>
            <person name="Amann R."/>
            <person name="Jetten M.S.M."/>
            <person name="Mascher T."/>
            <person name="Medema M.H."/>
            <person name="Devos D.P."/>
            <person name="Kaster A.-K."/>
            <person name="Ovreas L."/>
            <person name="Rohde M."/>
            <person name="Galperin M.Y."/>
            <person name="Jogler C."/>
        </authorList>
    </citation>
    <scope>NUCLEOTIDE SEQUENCE [LARGE SCALE GENOMIC DNA]</scope>
    <source>
        <strain evidence="10 11">Poly51</strain>
    </source>
</reference>
<dbReference type="Pfam" id="PF02518">
    <property type="entry name" value="HATPase_c"/>
    <property type="match status" value="1"/>
</dbReference>
<dbReference type="Gene3D" id="3.30.565.10">
    <property type="entry name" value="Histidine kinase-like ATPase, C-terminal domain"/>
    <property type="match status" value="1"/>
</dbReference>
<dbReference type="GO" id="GO:0005524">
    <property type="term" value="F:ATP binding"/>
    <property type="evidence" value="ECO:0007669"/>
    <property type="project" value="UniProtKB-KW"/>
</dbReference>
<comment type="catalytic activity">
    <reaction evidence="1">
        <text>ATP + protein L-histidine = ADP + protein N-phospho-L-histidine.</text>
        <dbReference type="EC" id="2.7.13.3"/>
    </reaction>
</comment>
<organism evidence="10 11">
    <name type="scientific">Rubripirellula tenax</name>
    <dbReference type="NCBI Taxonomy" id="2528015"/>
    <lineage>
        <taxon>Bacteria</taxon>
        <taxon>Pseudomonadati</taxon>
        <taxon>Planctomycetota</taxon>
        <taxon>Planctomycetia</taxon>
        <taxon>Pirellulales</taxon>
        <taxon>Pirellulaceae</taxon>
        <taxon>Rubripirellula</taxon>
    </lineage>
</organism>
<evidence type="ECO:0000313" key="10">
    <source>
        <dbReference type="EMBL" id="TWU59400.1"/>
    </source>
</evidence>
<name>A0A5C6FFT2_9BACT</name>
<dbReference type="EC" id="2.7.13.3" evidence="2"/>
<dbReference type="PANTHER" id="PTHR43065:SF10">
    <property type="entry name" value="PEROXIDE STRESS-ACTIVATED HISTIDINE KINASE MAK3"/>
    <property type="match status" value="1"/>
</dbReference>
<dbReference type="GO" id="GO:0000155">
    <property type="term" value="F:phosphorelay sensor kinase activity"/>
    <property type="evidence" value="ECO:0007669"/>
    <property type="project" value="InterPro"/>
</dbReference>